<keyword evidence="3" id="KW-1185">Reference proteome</keyword>
<dbReference type="SUPFAM" id="SSF54593">
    <property type="entry name" value="Glyoxalase/Bleomycin resistance protein/Dihydroxybiphenyl dioxygenase"/>
    <property type="match status" value="1"/>
</dbReference>
<dbReference type="AlphaFoldDB" id="A0A1E5HCX9"/>
<reference evidence="3" key="1">
    <citation type="submission" date="2016-09" db="EMBL/GenBank/DDBJ databases">
        <authorList>
            <person name="Gulvik C.A."/>
        </authorList>
    </citation>
    <scope>NUCLEOTIDE SEQUENCE [LARGE SCALE GENOMIC DNA]</scope>
    <source>
        <strain evidence="3">LMG 26676</strain>
    </source>
</reference>
<dbReference type="OrthoDB" id="9789012at2"/>
<dbReference type="InterPro" id="IPR051332">
    <property type="entry name" value="Fosfomycin_Res_Enzymes"/>
</dbReference>
<dbReference type="InterPro" id="IPR029068">
    <property type="entry name" value="Glyas_Bleomycin-R_OHBP_Dase"/>
</dbReference>
<dbReference type="EMBL" id="MIKC01000012">
    <property type="protein sequence ID" value="OEG22784.1"/>
    <property type="molecule type" value="Genomic_DNA"/>
</dbReference>
<dbReference type="RefSeq" id="WP_069639947.1">
    <property type="nucleotide sequence ID" value="NZ_JAFBEZ010000002.1"/>
</dbReference>
<dbReference type="STRING" id="1131292.BCR24_02825"/>
<dbReference type="Gene3D" id="3.10.180.10">
    <property type="entry name" value="2,3-Dihydroxybiphenyl 1,2-Dioxygenase, domain 1"/>
    <property type="match status" value="1"/>
</dbReference>
<dbReference type="PROSITE" id="PS51819">
    <property type="entry name" value="VOC"/>
    <property type="match status" value="1"/>
</dbReference>
<feature type="domain" description="VOC" evidence="1">
    <location>
        <begin position="2"/>
        <end position="127"/>
    </location>
</feature>
<evidence type="ECO:0000313" key="3">
    <source>
        <dbReference type="Proteomes" id="UP000094469"/>
    </source>
</evidence>
<dbReference type="InterPro" id="IPR004360">
    <property type="entry name" value="Glyas_Fos-R_dOase_dom"/>
</dbReference>
<dbReference type="Proteomes" id="UP000094469">
    <property type="component" value="Unassembled WGS sequence"/>
</dbReference>
<evidence type="ECO:0000259" key="1">
    <source>
        <dbReference type="PROSITE" id="PS51819"/>
    </source>
</evidence>
<evidence type="ECO:0000313" key="2">
    <source>
        <dbReference type="EMBL" id="OEG22784.1"/>
    </source>
</evidence>
<dbReference type="PANTHER" id="PTHR36113">
    <property type="entry name" value="LYASE, PUTATIVE-RELATED-RELATED"/>
    <property type="match status" value="1"/>
</dbReference>
<organism evidence="2 3">
    <name type="scientific">Enterococcus ureilyticus</name>
    <dbReference type="NCBI Taxonomy" id="1131292"/>
    <lineage>
        <taxon>Bacteria</taxon>
        <taxon>Bacillati</taxon>
        <taxon>Bacillota</taxon>
        <taxon>Bacilli</taxon>
        <taxon>Lactobacillales</taxon>
        <taxon>Enterococcaceae</taxon>
        <taxon>Enterococcus</taxon>
    </lineage>
</organism>
<gene>
    <name evidence="2" type="ORF">BCR24_02825</name>
</gene>
<name>A0A1E5HCX9_9ENTE</name>
<proteinExistence type="predicted"/>
<dbReference type="PANTHER" id="PTHR36113:SF1">
    <property type="entry name" value="GLYOXALASE_BLEOMYCIN RESISTANCE PROTEIN_DIOXYGENASE"/>
    <property type="match status" value="1"/>
</dbReference>
<accession>A0A1E5HCX9</accession>
<sequence>MKIEHIGLWVADLEKMRTFYETYFDAHSSALYHNKKTSFQSYFLTFTDGARLEIMRRVDVVQHLSENEGLGFAHLAISLGSKDSVDNLTNILVTEGYELLSPARTTGDGYYESVVADPEGNRLELTI</sequence>
<dbReference type="InterPro" id="IPR037523">
    <property type="entry name" value="VOC_core"/>
</dbReference>
<dbReference type="Pfam" id="PF00903">
    <property type="entry name" value="Glyoxalase"/>
    <property type="match status" value="1"/>
</dbReference>
<protein>
    <recommendedName>
        <fullName evidence="1">VOC domain-containing protein</fullName>
    </recommendedName>
</protein>
<comment type="caution">
    <text evidence="2">The sequence shown here is derived from an EMBL/GenBank/DDBJ whole genome shotgun (WGS) entry which is preliminary data.</text>
</comment>